<dbReference type="InterPro" id="IPR024516">
    <property type="entry name" value="Mce_C"/>
</dbReference>
<dbReference type="InterPro" id="IPR003399">
    <property type="entry name" value="Mce/MlaD"/>
</dbReference>
<reference evidence="5 6" key="1">
    <citation type="submission" date="2018-11" db="EMBL/GenBank/DDBJ databases">
        <title>Saccharopolyspora rhizosphaerae sp. nov., an actinomycete isolated from rhizosphere soil in Thailand.</title>
        <authorList>
            <person name="Intra B."/>
            <person name="Euanorasetr J."/>
            <person name="Take A."/>
            <person name="Inahashi Y."/>
            <person name="Mori M."/>
            <person name="Panbangred W."/>
            <person name="Matsumoto A."/>
        </authorList>
    </citation>
    <scope>NUCLEOTIDE SEQUENCE [LARGE SCALE GENOMIC DNA]</scope>
    <source>
        <strain evidence="5 6">H219</strain>
    </source>
</reference>
<dbReference type="Pfam" id="PF02470">
    <property type="entry name" value="MlaD"/>
    <property type="match status" value="1"/>
</dbReference>
<dbReference type="RefSeq" id="WP_125092239.1">
    <property type="nucleotide sequence ID" value="NZ_RSAA01000020.1"/>
</dbReference>
<feature type="region of interest" description="Disordered" evidence="1">
    <location>
        <begin position="332"/>
        <end position="383"/>
    </location>
</feature>
<accession>A0A426JLY6</accession>
<dbReference type="InterPro" id="IPR005693">
    <property type="entry name" value="Mce"/>
</dbReference>
<comment type="caution">
    <text evidence="5">The sequence shown here is derived from an EMBL/GenBank/DDBJ whole genome shotgun (WGS) entry which is preliminary data.</text>
</comment>
<feature type="compositionally biased region" description="Pro residues" evidence="1">
    <location>
        <begin position="346"/>
        <end position="372"/>
    </location>
</feature>
<gene>
    <name evidence="5" type="ORF">EIL87_20695</name>
</gene>
<keyword evidence="6" id="KW-1185">Reference proteome</keyword>
<feature type="domain" description="Mce/MlaD" evidence="3">
    <location>
        <begin position="40"/>
        <end position="115"/>
    </location>
</feature>
<organism evidence="5 6">
    <name type="scientific">Saccharopolyspora rhizosphaerae</name>
    <dbReference type="NCBI Taxonomy" id="2492662"/>
    <lineage>
        <taxon>Bacteria</taxon>
        <taxon>Bacillati</taxon>
        <taxon>Actinomycetota</taxon>
        <taxon>Actinomycetes</taxon>
        <taxon>Pseudonocardiales</taxon>
        <taxon>Pseudonocardiaceae</taxon>
        <taxon>Saccharopolyspora</taxon>
    </lineage>
</organism>
<dbReference type="NCBIfam" id="TIGR00996">
    <property type="entry name" value="Mtu_fam_mce"/>
    <property type="match status" value="1"/>
</dbReference>
<dbReference type="PANTHER" id="PTHR33371:SF15">
    <property type="entry name" value="LIPOPROTEIN LPRN"/>
    <property type="match status" value="1"/>
</dbReference>
<name>A0A426JLY6_9PSEU</name>
<proteinExistence type="predicted"/>
<keyword evidence="2" id="KW-0732">Signal</keyword>
<evidence type="ECO:0000259" key="4">
    <source>
        <dbReference type="Pfam" id="PF11887"/>
    </source>
</evidence>
<dbReference type="EMBL" id="RSAA01000020">
    <property type="protein sequence ID" value="RRO14171.1"/>
    <property type="molecule type" value="Genomic_DNA"/>
</dbReference>
<dbReference type="OrthoDB" id="9774928at2"/>
<dbReference type="GO" id="GO:0005576">
    <property type="term" value="C:extracellular region"/>
    <property type="evidence" value="ECO:0007669"/>
    <property type="project" value="TreeGrafter"/>
</dbReference>
<feature type="signal peptide" evidence="2">
    <location>
        <begin position="1"/>
        <end position="15"/>
    </location>
</feature>
<dbReference type="InterPro" id="IPR052336">
    <property type="entry name" value="MlaD_Phospholipid_Transporter"/>
</dbReference>
<dbReference type="Pfam" id="PF11887">
    <property type="entry name" value="Mce4_CUP1"/>
    <property type="match status" value="1"/>
</dbReference>
<feature type="domain" description="Mammalian cell entry C-terminal" evidence="4">
    <location>
        <begin position="125"/>
        <end position="296"/>
    </location>
</feature>
<evidence type="ECO:0000313" key="6">
    <source>
        <dbReference type="Proteomes" id="UP000274515"/>
    </source>
</evidence>
<dbReference type="Proteomes" id="UP000274515">
    <property type="component" value="Unassembled WGS sequence"/>
</dbReference>
<dbReference type="PANTHER" id="PTHR33371">
    <property type="entry name" value="INTERMEMBRANE PHOSPHOLIPID TRANSPORT SYSTEM BINDING PROTEIN MLAD-RELATED"/>
    <property type="match status" value="1"/>
</dbReference>
<evidence type="ECO:0000256" key="1">
    <source>
        <dbReference type="SAM" id="MobiDB-lite"/>
    </source>
</evidence>
<dbReference type="PROSITE" id="PS51257">
    <property type="entry name" value="PROKAR_LIPOPROTEIN"/>
    <property type="match status" value="1"/>
</dbReference>
<evidence type="ECO:0000259" key="3">
    <source>
        <dbReference type="Pfam" id="PF02470"/>
    </source>
</evidence>
<sequence>MRVALPLLLSLLLLAGCGQQGFTGIHNAPLPGGADLGDDPYRVTAQLADVLDLVPQASVKVNDVAVGRVSGIQLAEDGWTAEVTMEINRDVRLPAGAHAQLRQSSLLGEKYVQLDGSAEPGAPLLSDGDRIPLSRTQRHPQVEEVLGALSMLLNGGGIGQLQQINQELGAALSGNETDIRSLHRNVEVFTRELDGQRDEITRAIDGLNRLAASLVGQKQNIAYALDNLGPGLRVINEQRGQLVGMLQQVDRLSEVAVETTERSEQDTLENLRSLSPILQKLAQAGEDLPRSLEVLVTFPFTDYTVNAIKGDYTNLDLQLDIDLSTFVDNVLQGRPPPTGGAGPSELPLPIPAPAQPGPAPAPPALPPPPRPGGPFDVVLGGAR</sequence>
<evidence type="ECO:0000313" key="5">
    <source>
        <dbReference type="EMBL" id="RRO14171.1"/>
    </source>
</evidence>
<evidence type="ECO:0000256" key="2">
    <source>
        <dbReference type="SAM" id="SignalP"/>
    </source>
</evidence>
<dbReference type="AlphaFoldDB" id="A0A426JLY6"/>
<protein>
    <submittedName>
        <fullName evidence="5">MCE family protein</fullName>
    </submittedName>
</protein>
<feature type="chain" id="PRO_5039069471" evidence="2">
    <location>
        <begin position="16"/>
        <end position="383"/>
    </location>
</feature>